<evidence type="ECO:0000313" key="2">
    <source>
        <dbReference type="EMBL" id="PKK56337.1"/>
    </source>
</evidence>
<evidence type="ECO:0000256" key="1">
    <source>
        <dbReference type="SAM" id="Phobius"/>
    </source>
</evidence>
<dbReference type="EMBL" id="LLXL01005798">
    <property type="protein sequence ID" value="PKK56337.1"/>
    <property type="molecule type" value="Genomic_DNA"/>
</dbReference>
<protein>
    <submittedName>
        <fullName evidence="2">Uncharacterized protein</fullName>
    </submittedName>
</protein>
<dbReference type="VEuPathDB" id="FungiDB:FUN_010909"/>
<dbReference type="AlphaFoldDB" id="A0A2N1M3W3"/>
<feature type="transmembrane region" description="Helical" evidence="1">
    <location>
        <begin position="125"/>
        <end position="146"/>
    </location>
</feature>
<comment type="caution">
    <text evidence="2">The sequence shown here is derived from an EMBL/GenBank/DDBJ whole genome shotgun (WGS) entry which is preliminary data.</text>
</comment>
<accession>A0A2N1M3W3</accession>
<feature type="transmembrane region" description="Helical" evidence="1">
    <location>
        <begin position="96"/>
        <end position="118"/>
    </location>
</feature>
<feature type="transmembrane region" description="Helical" evidence="1">
    <location>
        <begin position="27"/>
        <end position="50"/>
    </location>
</feature>
<keyword evidence="1" id="KW-0812">Transmembrane</keyword>
<sequence length="232" mass="26932">MCLHVFFAVCAIIKGKKISDDESDEGISFFVIFFLIFFPVLVIPIFWIIIITHKHTLDSISIIFITLFGICLVVFMIAIITYLIREVRGLYEVDKILYSLFIICFYAPNILQTLLIALRWPINFYFVKACVFILVLSLTRNVSYYADKVPDDFLATSTTITQCAIRSLTKQGYIKDILKGTQISIEEMHEIQKTMQSKIDEMQTTIQTTTDMQKTMQMKIDEIQKTMNENKR</sequence>
<proteinExistence type="predicted"/>
<reference evidence="2 3" key="2">
    <citation type="submission" date="2017-10" db="EMBL/GenBank/DDBJ databases">
        <title>Extensive intraspecific genome diversity in a model arbuscular mycorrhizal fungus.</title>
        <authorList>
            <person name="Chen E.C.H."/>
            <person name="Morin E."/>
            <person name="Baudet D."/>
            <person name="Noel J."/>
            <person name="Ndikumana S."/>
            <person name="Charron P."/>
            <person name="St-Onge C."/>
            <person name="Giorgi J."/>
            <person name="Grigoriev I.V."/>
            <person name="Roux C."/>
            <person name="Martin F.M."/>
            <person name="Corradi N."/>
        </authorList>
    </citation>
    <scope>NUCLEOTIDE SEQUENCE [LARGE SCALE GENOMIC DNA]</scope>
    <source>
        <strain evidence="2 3">C2</strain>
    </source>
</reference>
<gene>
    <name evidence="2" type="ORF">RhiirC2_800239</name>
</gene>
<evidence type="ECO:0000313" key="3">
    <source>
        <dbReference type="Proteomes" id="UP000233469"/>
    </source>
</evidence>
<name>A0A2N1M3W3_9GLOM</name>
<reference evidence="2 3" key="1">
    <citation type="submission" date="2016-04" db="EMBL/GenBank/DDBJ databases">
        <title>Genome analyses suggest a sexual origin of heterokaryosis in a supposedly ancient asexual fungus.</title>
        <authorList>
            <person name="Ropars J."/>
            <person name="Sedzielewska K."/>
            <person name="Noel J."/>
            <person name="Charron P."/>
            <person name="Farinelli L."/>
            <person name="Marton T."/>
            <person name="Kruger M."/>
            <person name="Pelin A."/>
            <person name="Brachmann A."/>
            <person name="Corradi N."/>
        </authorList>
    </citation>
    <scope>NUCLEOTIDE SEQUENCE [LARGE SCALE GENOMIC DNA]</scope>
    <source>
        <strain evidence="2 3">C2</strain>
    </source>
</reference>
<dbReference type="Proteomes" id="UP000233469">
    <property type="component" value="Unassembled WGS sequence"/>
</dbReference>
<keyword evidence="1" id="KW-0472">Membrane</keyword>
<feature type="transmembrane region" description="Helical" evidence="1">
    <location>
        <begin position="62"/>
        <end position="84"/>
    </location>
</feature>
<keyword evidence="1" id="KW-1133">Transmembrane helix</keyword>
<organism evidence="2 3">
    <name type="scientific">Rhizophagus irregularis</name>
    <dbReference type="NCBI Taxonomy" id="588596"/>
    <lineage>
        <taxon>Eukaryota</taxon>
        <taxon>Fungi</taxon>
        <taxon>Fungi incertae sedis</taxon>
        <taxon>Mucoromycota</taxon>
        <taxon>Glomeromycotina</taxon>
        <taxon>Glomeromycetes</taxon>
        <taxon>Glomerales</taxon>
        <taxon>Glomeraceae</taxon>
        <taxon>Rhizophagus</taxon>
    </lineage>
</organism>